<keyword evidence="1" id="KW-1133">Transmembrane helix</keyword>
<dbReference type="RefSeq" id="WP_353896328.1">
    <property type="nucleotide sequence ID" value="NZ_JBEVCJ010000013.1"/>
</dbReference>
<dbReference type="InterPro" id="IPR007462">
    <property type="entry name" value="COV1-like"/>
</dbReference>
<gene>
    <name evidence="2" type="ORF">ABVT43_11450</name>
</gene>
<dbReference type="Pfam" id="PF04367">
    <property type="entry name" value="DUF502"/>
    <property type="match status" value="1"/>
</dbReference>
<keyword evidence="1" id="KW-0812">Transmembrane</keyword>
<feature type="transmembrane region" description="Helical" evidence="1">
    <location>
        <begin position="56"/>
        <end position="77"/>
    </location>
</feature>
<dbReference type="PANTHER" id="PTHR31876">
    <property type="entry name" value="COV-LIKE PROTEIN 1"/>
    <property type="match status" value="1"/>
</dbReference>
<evidence type="ECO:0000256" key="1">
    <source>
        <dbReference type="SAM" id="Phobius"/>
    </source>
</evidence>
<feature type="transmembrane region" description="Helical" evidence="1">
    <location>
        <begin position="12"/>
        <end position="36"/>
    </location>
</feature>
<sequence>MEKLKIFIRKALIGGVLVLLPVVVIGFVFRWLFFLITDLIQPLTNYTVQQYGLPELVADSLVILLIIALCFVVGTLVSTGIGRWLHNHFDQYLVKLAPGYRLVKEIVIQIFGDSDKSPFAKGEVVRVKLFGEHCETTVTAIVTDRLADGNVSIFMPTGPNPTSGNIYHVPENLVTYYPDASVEQMMKSIIACGAGSEKLFAQSSQKEKTKTSKQKIS</sequence>
<reference evidence="2 3" key="1">
    <citation type="submission" date="2024-06" db="EMBL/GenBank/DDBJ databases">
        <authorList>
            <person name="Li F."/>
        </authorList>
    </citation>
    <scope>NUCLEOTIDE SEQUENCE [LARGE SCALE GENOMIC DNA]</scope>
    <source>
        <strain evidence="2 3">GXAS 311</strain>
    </source>
</reference>
<protein>
    <submittedName>
        <fullName evidence="2">DUF502 domain-containing protein</fullName>
    </submittedName>
</protein>
<keyword evidence="3" id="KW-1185">Reference proteome</keyword>
<dbReference type="PANTHER" id="PTHR31876:SF26">
    <property type="entry name" value="PROTEIN LIKE COV 2"/>
    <property type="match status" value="1"/>
</dbReference>
<evidence type="ECO:0000313" key="2">
    <source>
        <dbReference type="EMBL" id="MET1255742.1"/>
    </source>
</evidence>
<dbReference type="Proteomes" id="UP001548189">
    <property type="component" value="Unassembled WGS sequence"/>
</dbReference>
<proteinExistence type="predicted"/>
<dbReference type="EMBL" id="JBEVCJ010000013">
    <property type="protein sequence ID" value="MET1255742.1"/>
    <property type="molecule type" value="Genomic_DNA"/>
</dbReference>
<evidence type="ECO:0000313" key="3">
    <source>
        <dbReference type="Proteomes" id="UP001548189"/>
    </source>
</evidence>
<accession>A0ABV2BW21</accession>
<name>A0ABV2BW21_9GAMM</name>
<comment type="caution">
    <text evidence="2">The sequence shown here is derived from an EMBL/GenBank/DDBJ whole genome shotgun (WGS) entry which is preliminary data.</text>
</comment>
<organism evidence="2 3">
    <name type="scientific">Aliikangiella maris</name>
    <dbReference type="NCBI Taxonomy" id="3162458"/>
    <lineage>
        <taxon>Bacteria</taxon>
        <taxon>Pseudomonadati</taxon>
        <taxon>Pseudomonadota</taxon>
        <taxon>Gammaproteobacteria</taxon>
        <taxon>Oceanospirillales</taxon>
        <taxon>Pleioneaceae</taxon>
        <taxon>Aliikangiella</taxon>
    </lineage>
</organism>
<keyword evidence="1" id="KW-0472">Membrane</keyword>